<gene>
    <name evidence="1" type="ORF">V6N11_034470</name>
</gene>
<dbReference type="EMBL" id="JBBPBN010000734">
    <property type="protein sequence ID" value="KAK8482847.1"/>
    <property type="molecule type" value="Genomic_DNA"/>
</dbReference>
<accession>A0ABR1ZQL0</accession>
<proteinExistence type="predicted"/>
<evidence type="ECO:0000313" key="1">
    <source>
        <dbReference type="EMBL" id="KAK8482847.1"/>
    </source>
</evidence>
<evidence type="ECO:0000313" key="2">
    <source>
        <dbReference type="Proteomes" id="UP001396334"/>
    </source>
</evidence>
<sequence>MPGKVGRWPEVEASSSPSFFGGLGEPFDWHRETDSSVHQVKEKQSRVMWSNSISLVPGVRRVHIDTAQEQAAQFQAQQDVSIHSHVSDEAGCFRQTIQHGMAANQTPTPEVMEPAEGNSVPQLVSMLIEEGSTTNAQAESDVESRVVTDVFNRHTMITRSKNEIVKPKVYVATADDETREPVTIQQAL</sequence>
<organism evidence="1 2">
    <name type="scientific">Hibiscus sabdariffa</name>
    <name type="common">roselle</name>
    <dbReference type="NCBI Taxonomy" id="183260"/>
    <lineage>
        <taxon>Eukaryota</taxon>
        <taxon>Viridiplantae</taxon>
        <taxon>Streptophyta</taxon>
        <taxon>Embryophyta</taxon>
        <taxon>Tracheophyta</taxon>
        <taxon>Spermatophyta</taxon>
        <taxon>Magnoliopsida</taxon>
        <taxon>eudicotyledons</taxon>
        <taxon>Gunneridae</taxon>
        <taxon>Pentapetalae</taxon>
        <taxon>rosids</taxon>
        <taxon>malvids</taxon>
        <taxon>Malvales</taxon>
        <taxon>Malvaceae</taxon>
        <taxon>Malvoideae</taxon>
        <taxon>Hibiscus</taxon>
    </lineage>
</organism>
<protein>
    <submittedName>
        <fullName evidence="1">Uncharacterized protein</fullName>
    </submittedName>
</protein>
<keyword evidence="2" id="KW-1185">Reference proteome</keyword>
<reference evidence="1 2" key="1">
    <citation type="journal article" date="2024" name="G3 (Bethesda)">
        <title>Genome assembly of Hibiscus sabdariffa L. provides insights into metabolisms of medicinal natural products.</title>
        <authorList>
            <person name="Kim T."/>
        </authorList>
    </citation>
    <scope>NUCLEOTIDE SEQUENCE [LARGE SCALE GENOMIC DNA]</scope>
    <source>
        <strain evidence="1">TK-2024</strain>
        <tissue evidence="1">Old leaves</tissue>
    </source>
</reference>
<dbReference type="Proteomes" id="UP001396334">
    <property type="component" value="Unassembled WGS sequence"/>
</dbReference>
<comment type="caution">
    <text evidence="1">The sequence shown here is derived from an EMBL/GenBank/DDBJ whole genome shotgun (WGS) entry which is preliminary data.</text>
</comment>
<name>A0ABR1ZQL0_9ROSI</name>